<dbReference type="Pfam" id="PF13960">
    <property type="entry name" value="DUF4218"/>
    <property type="match status" value="1"/>
</dbReference>
<accession>A0A2P5BQS8</accession>
<keyword evidence="3" id="KW-1185">Reference proteome</keyword>
<organism evidence="2 3">
    <name type="scientific">Trema orientale</name>
    <name type="common">Charcoal tree</name>
    <name type="synonym">Celtis orientalis</name>
    <dbReference type="NCBI Taxonomy" id="63057"/>
    <lineage>
        <taxon>Eukaryota</taxon>
        <taxon>Viridiplantae</taxon>
        <taxon>Streptophyta</taxon>
        <taxon>Embryophyta</taxon>
        <taxon>Tracheophyta</taxon>
        <taxon>Spermatophyta</taxon>
        <taxon>Magnoliopsida</taxon>
        <taxon>eudicotyledons</taxon>
        <taxon>Gunneridae</taxon>
        <taxon>Pentapetalae</taxon>
        <taxon>rosids</taxon>
        <taxon>fabids</taxon>
        <taxon>Rosales</taxon>
        <taxon>Cannabaceae</taxon>
        <taxon>Trema</taxon>
    </lineage>
</organism>
<dbReference type="OrthoDB" id="1191454at2759"/>
<sequence length="108" mass="12615">MQLSELWLFTSNIFEIGTRPEGSIAEAYVVNEALTFFSMYLWGVETRFNRPDRNELHVDTNSRHILLVFKSVGHPLGKKDVIILPPSDRPKAEWYVMNNCLEIQKYLE</sequence>
<dbReference type="PANTHER" id="PTHR48451:SF1">
    <property type="entry name" value="DUF4218 DOMAIN-CONTAINING PROTEIN"/>
    <property type="match status" value="1"/>
</dbReference>
<feature type="domain" description="DUF4218" evidence="1">
    <location>
        <begin position="18"/>
        <end position="54"/>
    </location>
</feature>
<dbReference type="Proteomes" id="UP000237000">
    <property type="component" value="Unassembled WGS sequence"/>
</dbReference>
<dbReference type="InParanoid" id="A0A2P5BQS8"/>
<dbReference type="EMBL" id="JXTC01000478">
    <property type="protein sequence ID" value="PON51094.1"/>
    <property type="molecule type" value="Genomic_DNA"/>
</dbReference>
<evidence type="ECO:0000313" key="3">
    <source>
        <dbReference type="Proteomes" id="UP000237000"/>
    </source>
</evidence>
<proteinExistence type="predicted"/>
<protein>
    <recommendedName>
        <fullName evidence="1">DUF4218 domain-containing protein</fullName>
    </recommendedName>
</protein>
<dbReference type="InterPro" id="IPR025452">
    <property type="entry name" value="DUF4218"/>
</dbReference>
<name>A0A2P5BQS8_TREOI</name>
<reference evidence="3" key="1">
    <citation type="submission" date="2016-06" db="EMBL/GenBank/DDBJ databases">
        <title>Parallel loss of symbiosis genes in relatives of nitrogen-fixing non-legume Parasponia.</title>
        <authorList>
            <person name="Van Velzen R."/>
            <person name="Holmer R."/>
            <person name="Bu F."/>
            <person name="Rutten L."/>
            <person name="Van Zeijl A."/>
            <person name="Liu W."/>
            <person name="Santuari L."/>
            <person name="Cao Q."/>
            <person name="Sharma T."/>
            <person name="Shen D."/>
            <person name="Roswanjaya Y."/>
            <person name="Wardhani T."/>
            <person name="Kalhor M.S."/>
            <person name="Jansen J."/>
            <person name="Van den Hoogen J."/>
            <person name="Gungor B."/>
            <person name="Hartog M."/>
            <person name="Hontelez J."/>
            <person name="Verver J."/>
            <person name="Yang W.-C."/>
            <person name="Schijlen E."/>
            <person name="Repin R."/>
            <person name="Schilthuizen M."/>
            <person name="Schranz E."/>
            <person name="Heidstra R."/>
            <person name="Miyata K."/>
            <person name="Fedorova E."/>
            <person name="Kohlen W."/>
            <person name="Bisseling T."/>
            <person name="Smit S."/>
            <person name="Geurts R."/>
        </authorList>
    </citation>
    <scope>NUCLEOTIDE SEQUENCE [LARGE SCALE GENOMIC DNA]</scope>
    <source>
        <strain evidence="3">cv. RG33-2</strain>
    </source>
</reference>
<evidence type="ECO:0000313" key="2">
    <source>
        <dbReference type="EMBL" id="PON51094.1"/>
    </source>
</evidence>
<dbReference type="AlphaFoldDB" id="A0A2P5BQS8"/>
<dbReference type="PANTHER" id="PTHR48451">
    <property type="entry name" value="DUF4218 DOMAIN-CONTAINING PROTEIN"/>
    <property type="match status" value="1"/>
</dbReference>
<gene>
    <name evidence="2" type="ORF">TorRG33x02_312290</name>
</gene>
<evidence type="ECO:0000259" key="1">
    <source>
        <dbReference type="Pfam" id="PF13960"/>
    </source>
</evidence>
<comment type="caution">
    <text evidence="2">The sequence shown here is derived from an EMBL/GenBank/DDBJ whole genome shotgun (WGS) entry which is preliminary data.</text>
</comment>